<feature type="region of interest" description="Disordered" evidence="6">
    <location>
        <begin position="113"/>
        <end position="169"/>
    </location>
</feature>
<feature type="region of interest" description="Disordered" evidence="6">
    <location>
        <begin position="48"/>
        <end position="89"/>
    </location>
</feature>
<evidence type="ECO:0000313" key="9">
    <source>
        <dbReference type="Proteomes" id="UP000652761"/>
    </source>
</evidence>
<dbReference type="SMART" id="SM00774">
    <property type="entry name" value="WRKY"/>
    <property type="match status" value="1"/>
</dbReference>
<dbReference type="PANTHER" id="PTHR31221:SF83">
    <property type="entry name" value="WRKY TRANSCRIPTION FACTOR 75-RELATED"/>
    <property type="match status" value="1"/>
</dbReference>
<evidence type="ECO:0000256" key="2">
    <source>
        <dbReference type="ARBA" id="ARBA00023015"/>
    </source>
</evidence>
<comment type="caution">
    <text evidence="8">The sequence shown here is derived from an EMBL/GenBank/DDBJ whole genome shotgun (WGS) entry which is preliminary data.</text>
</comment>
<keyword evidence="2" id="KW-0805">Transcription regulation</keyword>
<keyword evidence="9" id="KW-1185">Reference proteome</keyword>
<gene>
    <name evidence="8" type="ORF">Taro_016029</name>
</gene>
<evidence type="ECO:0000256" key="4">
    <source>
        <dbReference type="ARBA" id="ARBA00023163"/>
    </source>
</evidence>
<dbReference type="InterPro" id="IPR036576">
    <property type="entry name" value="WRKY_dom_sf"/>
</dbReference>
<dbReference type="Pfam" id="PF03106">
    <property type="entry name" value="WRKY"/>
    <property type="match status" value="1"/>
</dbReference>
<dbReference type="Gene3D" id="2.20.25.80">
    <property type="entry name" value="WRKY domain"/>
    <property type="match status" value="1"/>
</dbReference>
<keyword evidence="4" id="KW-0804">Transcription</keyword>
<evidence type="ECO:0000256" key="6">
    <source>
        <dbReference type="SAM" id="MobiDB-lite"/>
    </source>
</evidence>
<sequence>MENFSILFPPPSSSYFSSLQPAPFSSGMISAQAFDHFQGNNAGGFLELKGDDLKAPSSEVSHGDPEMEAISASDEVKPAKKGGKKIRKPRFAFQTRSQVDILDDGYRWRKYGQKAVKNNRFPRPNGPPHKERGNGRSPVRRWPVKPRRIKGDPVEEPGRTLRCQSQVRL</sequence>
<feature type="compositionally biased region" description="Basic residues" evidence="6">
    <location>
        <begin position="138"/>
        <end position="148"/>
    </location>
</feature>
<dbReference type="InterPro" id="IPR003657">
    <property type="entry name" value="WRKY_dom"/>
</dbReference>
<evidence type="ECO:0000259" key="7">
    <source>
        <dbReference type="PROSITE" id="PS50811"/>
    </source>
</evidence>
<feature type="compositionally biased region" description="Basic and acidic residues" evidence="6">
    <location>
        <begin position="149"/>
        <end position="159"/>
    </location>
</feature>
<evidence type="ECO:0000256" key="5">
    <source>
        <dbReference type="ARBA" id="ARBA00023242"/>
    </source>
</evidence>
<evidence type="ECO:0000313" key="8">
    <source>
        <dbReference type="EMBL" id="MQL83535.1"/>
    </source>
</evidence>
<dbReference type="Proteomes" id="UP000652761">
    <property type="component" value="Unassembled WGS sequence"/>
</dbReference>
<dbReference type="InterPro" id="IPR044810">
    <property type="entry name" value="WRKY_plant"/>
</dbReference>
<accession>A0A843UJ75</accession>
<evidence type="ECO:0000256" key="1">
    <source>
        <dbReference type="ARBA" id="ARBA00004123"/>
    </source>
</evidence>
<protein>
    <recommendedName>
        <fullName evidence="7">WRKY domain-containing protein</fullName>
    </recommendedName>
</protein>
<dbReference type="PROSITE" id="PS50811">
    <property type="entry name" value="WRKY"/>
    <property type="match status" value="1"/>
</dbReference>
<dbReference type="SUPFAM" id="SSF118290">
    <property type="entry name" value="WRKY DNA-binding domain"/>
    <property type="match status" value="1"/>
</dbReference>
<dbReference type="GO" id="GO:0005634">
    <property type="term" value="C:nucleus"/>
    <property type="evidence" value="ECO:0007669"/>
    <property type="project" value="UniProtKB-SubCell"/>
</dbReference>
<proteinExistence type="predicted"/>
<keyword evidence="5" id="KW-0539">Nucleus</keyword>
<keyword evidence="3" id="KW-0238">DNA-binding</keyword>
<name>A0A843UJ75_COLES</name>
<evidence type="ECO:0000256" key="3">
    <source>
        <dbReference type="ARBA" id="ARBA00023125"/>
    </source>
</evidence>
<reference evidence="8" key="1">
    <citation type="submission" date="2017-07" db="EMBL/GenBank/DDBJ databases">
        <title>Taro Niue Genome Assembly and Annotation.</title>
        <authorList>
            <person name="Atibalentja N."/>
            <person name="Keating K."/>
            <person name="Fields C.J."/>
        </authorList>
    </citation>
    <scope>NUCLEOTIDE SEQUENCE</scope>
    <source>
        <strain evidence="8">Niue_2</strain>
        <tissue evidence="8">Leaf</tissue>
    </source>
</reference>
<dbReference type="GO" id="GO:0003700">
    <property type="term" value="F:DNA-binding transcription factor activity"/>
    <property type="evidence" value="ECO:0007669"/>
    <property type="project" value="InterPro"/>
</dbReference>
<feature type="compositionally biased region" description="Basic residues" evidence="6">
    <location>
        <begin position="79"/>
        <end position="89"/>
    </location>
</feature>
<dbReference type="EMBL" id="NMUH01000701">
    <property type="protein sequence ID" value="MQL83535.1"/>
    <property type="molecule type" value="Genomic_DNA"/>
</dbReference>
<dbReference type="OrthoDB" id="1915472at2759"/>
<feature type="domain" description="WRKY" evidence="7">
    <location>
        <begin position="97"/>
        <end position="123"/>
    </location>
</feature>
<dbReference type="AlphaFoldDB" id="A0A843UJ75"/>
<dbReference type="GO" id="GO:0043565">
    <property type="term" value="F:sequence-specific DNA binding"/>
    <property type="evidence" value="ECO:0007669"/>
    <property type="project" value="InterPro"/>
</dbReference>
<comment type="subcellular location">
    <subcellularLocation>
        <location evidence="1">Nucleus</location>
    </subcellularLocation>
</comment>
<organism evidence="8 9">
    <name type="scientific">Colocasia esculenta</name>
    <name type="common">Wild taro</name>
    <name type="synonym">Arum esculentum</name>
    <dbReference type="NCBI Taxonomy" id="4460"/>
    <lineage>
        <taxon>Eukaryota</taxon>
        <taxon>Viridiplantae</taxon>
        <taxon>Streptophyta</taxon>
        <taxon>Embryophyta</taxon>
        <taxon>Tracheophyta</taxon>
        <taxon>Spermatophyta</taxon>
        <taxon>Magnoliopsida</taxon>
        <taxon>Liliopsida</taxon>
        <taxon>Araceae</taxon>
        <taxon>Aroideae</taxon>
        <taxon>Colocasieae</taxon>
        <taxon>Colocasia</taxon>
    </lineage>
</organism>
<dbReference type="PANTHER" id="PTHR31221">
    <property type="entry name" value="WRKY TRANSCRIPTION FACTOR PROTEIN 1-RELATED"/>
    <property type="match status" value="1"/>
</dbReference>